<comment type="catalytic activity">
    <reaction evidence="10 14">
        <text>N(6)-dimethylallyladenosine(37) in tRNA + (sulfur carrier)-SH + AH2 + 2 S-adenosyl-L-methionine = 2-methylsulfanyl-N(6)-dimethylallyladenosine(37) in tRNA + (sulfur carrier)-H + 5'-deoxyadenosine + L-methionine + A + S-adenosyl-L-homocysteine + 2 H(+)</text>
        <dbReference type="Rhea" id="RHEA:37067"/>
        <dbReference type="Rhea" id="RHEA-COMP:10375"/>
        <dbReference type="Rhea" id="RHEA-COMP:10376"/>
        <dbReference type="Rhea" id="RHEA-COMP:14737"/>
        <dbReference type="Rhea" id="RHEA-COMP:14739"/>
        <dbReference type="ChEBI" id="CHEBI:13193"/>
        <dbReference type="ChEBI" id="CHEBI:15378"/>
        <dbReference type="ChEBI" id="CHEBI:17319"/>
        <dbReference type="ChEBI" id="CHEBI:17499"/>
        <dbReference type="ChEBI" id="CHEBI:29917"/>
        <dbReference type="ChEBI" id="CHEBI:57844"/>
        <dbReference type="ChEBI" id="CHEBI:57856"/>
        <dbReference type="ChEBI" id="CHEBI:59789"/>
        <dbReference type="ChEBI" id="CHEBI:64428"/>
        <dbReference type="ChEBI" id="CHEBI:74415"/>
        <dbReference type="ChEBI" id="CHEBI:74417"/>
        <dbReference type="EC" id="2.8.4.3"/>
    </reaction>
</comment>
<dbReference type="EC" id="2.8.4.3" evidence="9 14"/>
<evidence type="ECO:0000256" key="13">
    <source>
        <dbReference type="ARBA" id="ARBA00081141"/>
    </source>
</evidence>
<dbReference type="PANTHER" id="PTHR43020:SF2">
    <property type="entry name" value="MITOCHONDRIAL TRNA METHYLTHIOTRANSFERASE CDK5RAP1"/>
    <property type="match status" value="1"/>
</dbReference>
<dbReference type="PROSITE" id="PS51918">
    <property type="entry name" value="RADICAL_SAM"/>
    <property type="match status" value="1"/>
</dbReference>
<comment type="similarity">
    <text evidence="14">Belongs to the methylthiotransferase family. MiaB subfamily.</text>
</comment>
<dbReference type="AlphaFoldDB" id="A0A7C8BQF8"/>
<evidence type="ECO:0000256" key="12">
    <source>
        <dbReference type="ARBA" id="ARBA00080698"/>
    </source>
</evidence>
<dbReference type="Gene3D" id="3.80.30.20">
    <property type="entry name" value="tm_1862 like domain"/>
    <property type="match status" value="1"/>
</dbReference>
<dbReference type="PANTHER" id="PTHR43020">
    <property type="entry name" value="CDK5 REGULATORY SUBUNIT-ASSOCIATED PROTEIN 1"/>
    <property type="match status" value="1"/>
</dbReference>
<feature type="binding site" evidence="14">
    <location>
        <position position="91"/>
    </location>
    <ligand>
        <name>[4Fe-4S] cluster</name>
        <dbReference type="ChEBI" id="CHEBI:49883"/>
        <label>1</label>
    </ligand>
</feature>
<evidence type="ECO:0000256" key="1">
    <source>
        <dbReference type="ARBA" id="ARBA00003234"/>
    </source>
</evidence>
<protein>
    <recommendedName>
        <fullName evidence="11 14">tRNA-2-methylthio-N(6)-dimethylallyladenosine synthase</fullName>
        <ecNumber evidence="9 14">2.8.4.3</ecNumber>
    </recommendedName>
    <alternativeName>
        <fullName evidence="13 14">(Dimethylallyl)adenosine tRNA methylthiotransferase MiaB</fullName>
    </alternativeName>
    <alternativeName>
        <fullName evidence="12 14">tRNA-i(6)A37 methylthiotransferase</fullName>
    </alternativeName>
</protein>
<dbReference type="RefSeq" id="WP_151431225.1">
    <property type="nucleotide sequence ID" value="NZ_JANJZI010000001.1"/>
</dbReference>
<feature type="binding site" evidence="14">
    <location>
        <position position="165"/>
    </location>
    <ligand>
        <name>[4Fe-4S] cluster</name>
        <dbReference type="ChEBI" id="CHEBI:49883"/>
        <label>2</label>
        <note>4Fe-4S-S-AdoMet</note>
    </ligand>
</feature>
<feature type="domain" description="TRAM" evidence="15">
    <location>
        <begin position="383"/>
        <end position="451"/>
    </location>
</feature>
<dbReference type="InterPro" id="IPR020612">
    <property type="entry name" value="Methylthiotransferase_CS"/>
</dbReference>
<dbReference type="InterPro" id="IPR007197">
    <property type="entry name" value="rSAM"/>
</dbReference>
<dbReference type="InterPro" id="IPR002792">
    <property type="entry name" value="TRAM_dom"/>
</dbReference>
<dbReference type="Gene3D" id="3.40.50.12160">
    <property type="entry name" value="Methylthiotransferase, N-terminal domain"/>
    <property type="match status" value="1"/>
</dbReference>
<evidence type="ECO:0000256" key="4">
    <source>
        <dbReference type="ARBA" id="ARBA00022691"/>
    </source>
</evidence>
<keyword evidence="6 14" id="KW-0479">Metal-binding</keyword>
<evidence type="ECO:0000259" key="17">
    <source>
        <dbReference type="PROSITE" id="PS51918"/>
    </source>
</evidence>
<dbReference type="PROSITE" id="PS50926">
    <property type="entry name" value="TRAM"/>
    <property type="match status" value="1"/>
</dbReference>
<evidence type="ECO:0000256" key="5">
    <source>
        <dbReference type="ARBA" id="ARBA00022694"/>
    </source>
</evidence>
<feature type="binding site" evidence="14">
    <location>
        <position position="17"/>
    </location>
    <ligand>
        <name>[4Fe-4S] cluster</name>
        <dbReference type="ChEBI" id="CHEBI:49883"/>
        <label>1</label>
    </ligand>
</feature>
<dbReference type="PROSITE" id="PS51449">
    <property type="entry name" value="MTTASE_N"/>
    <property type="match status" value="1"/>
</dbReference>
<evidence type="ECO:0000256" key="14">
    <source>
        <dbReference type="HAMAP-Rule" id="MF_01864"/>
    </source>
</evidence>
<keyword evidence="5 14" id="KW-0819">tRNA processing</keyword>
<comment type="cofactor">
    <cofactor evidence="14">
        <name>[4Fe-4S] cluster</name>
        <dbReference type="ChEBI" id="CHEBI:49883"/>
    </cofactor>
    <text evidence="14">Binds 2 [4Fe-4S] clusters. One cluster is coordinated with 3 cysteines and an exchangeable S-adenosyl-L-methionine.</text>
</comment>
<feature type="domain" description="MTTase N-terminal" evidence="16">
    <location>
        <begin position="8"/>
        <end position="128"/>
    </location>
</feature>
<evidence type="ECO:0000256" key="9">
    <source>
        <dbReference type="ARBA" id="ARBA00033765"/>
    </source>
</evidence>
<keyword evidence="4 14" id="KW-0949">S-adenosyl-L-methionine</keyword>
<feature type="binding site" evidence="14">
    <location>
        <position position="169"/>
    </location>
    <ligand>
        <name>[4Fe-4S] cluster</name>
        <dbReference type="ChEBI" id="CHEBI:49883"/>
        <label>2</label>
        <note>4Fe-4S-S-AdoMet</note>
    </ligand>
</feature>
<dbReference type="Pfam" id="PF01938">
    <property type="entry name" value="TRAM"/>
    <property type="match status" value="1"/>
</dbReference>
<dbReference type="FunFam" id="3.40.50.12160:FF:000003">
    <property type="entry name" value="CDK5 regulatory subunit-associated protein 1"/>
    <property type="match status" value="1"/>
</dbReference>
<reference evidence="18 19" key="1">
    <citation type="submission" date="2019-09" db="EMBL/GenBank/DDBJ databases">
        <title>Whole genome shotgun sequencing (WGS) of Ellagibacter isourolithinifaciens DSM 104140(T) and Adlercreutzia muris DSM 29508(T).</title>
        <authorList>
            <person name="Stoll D.A."/>
            <person name="Danylec N."/>
            <person name="Huch M."/>
        </authorList>
    </citation>
    <scope>NUCLEOTIDE SEQUENCE [LARGE SCALE GENOMIC DNA]</scope>
    <source>
        <strain evidence="18 19">DSM 29508</strain>
    </source>
</reference>
<name>A0A7C8BQF8_9ACTN</name>
<keyword evidence="7 14" id="KW-0408">Iron</keyword>
<dbReference type="GO" id="GO:0005829">
    <property type="term" value="C:cytosol"/>
    <property type="evidence" value="ECO:0007669"/>
    <property type="project" value="TreeGrafter"/>
</dbReference>
<comment type="function">
    <text evidence="1 14">Catalyzes the methylthiolation of N6-(dimethylallyl)adenosine (i(6)A), leading to the formation of 2-methylthio-N6-(dimethylallyl)adenosine (ms(2)i(6)A) at position 37 in tRNAs that read codons beginning with uridine.</text>
</comment>
<evidence type="ECO:0000259" key="15">
    <source>
        <dbReference type="PROSITE" id="PS50926"/>
    </source>
</evidence>
<dbReference type="SFLD" id="SFLDG01082">
    <property type="entry name" value="B12-binding_domain_containing"/>
    <property type="match status" value="1"/>
</dbReference>
<dbReference type="EMBL" id="WAJS01000026">
    <property type="protein sequence ID" value="KAB1643848.1"/>
    <property type="molecule type" value="Genomic_DNA"/>
</dbReference>
<organism evidence="18 19">
    <name type="scientific">Adlercreutzia muris</name>
    <dbReference type="NCBI Taxonomy" id="1796610"/>
    <lineage>
        <taxon>Bacteria</taxon>
        <taxon>Bacillati</taxon>
        <taxon>Actinomycetota</taxon>
        <taxon>Coriobacteriia</taxon>
        <taxon>Eggerthellales</taxon>
        <taxon>Eggerthellaceae</taxon>
        <taxon>Adlercreutzia</taxon>
    </lineage>
</organism>
<gene>
    <name evidence="14 18" type="primary">miaB</name>
    <name evidence="18" type="ORF">F8D48_08525</name>
</gene>
<dbReference type="InterPro" id="IPR013848">
    <property type="entry name" value="Methylthiotransferase_N"/>
</dbReference>
<evidence type="ECO:0000313" key="19">
    <source>
        <dbReference type="Proteomes" id="UP000479639"/>
    </source>
</evidence>
<dbReference type="Proteomes" id="UP000479639">
    <property type="component" value="Unassembled WGS sequence"/>
</dbReference>
<accession>A0A7C8BQF8</accession>
<evidence type="ECO:0000256" key="6">
    <source>
        <dbReference type="ARBA" id="ARBA00022723"/>
    </source>
</evidence>
<dbReference type="SUPFAM" id="SSF102114">
    <property type="entry name" value="Radical SAM enzymes"/>
    <property type="match status" value="1"/>
</dbReference>
<feature type="binding site" evidence="14">
    <location>
        <position position="53"/>
    </location>
    <ligand>
        <name>[4Fe-4S] cluster</name>
        <dbReference type="ChEBI" id="CHEBI:49883"/>
        <label>1</label>
    </ligand>
</feature>
<keyword evidence="3 14" id="KW-0808">Transferase</keyword>
<keyword evidence="19" id="KW-1185">Reference proteome</keyword>
<dbReference type="InterPro" id="IPR005839">
    <property type="entry name" value="Methylthiotransferase"/>
</dbReference>
<evidence type="ECO:0000256" key="3">
    <source>
        <dbReference type="ARBA" id="ARBA00022679"/>
    </source>
</evidence>
<evidence type="ECO:0000256" key="7">
    <source>
        <dbReference type="ARBA" id="ARBA00023004"/>
    </source>
</evidence>
<dbReference type="SFLD" id="SFLDS00029">
    <property type="entry name" value="Radical_SAM"/>
    <property type="match status" value="1"/>
</dbReference>
<dbReference type="GO" id="GO:0035597">
    <property type="term" value="F:tRNA-2-methylthio-N(6)-dimethylallyladenosine(37) synthase activity"/>
    <property type="evidence" value="ECO:0007669"/>
    <property type="project" value="UniProtKB-EC"/>
</dbReference>
<dbReference type="NCBIfam" id="TIGR01574">
    <property type="entry name" value="miaB-methiolase"/>
    <property type="match status" value="1"/>
</dbReference>
<feature type="domain" description="Radical SAM core" evidence="17">
    <location>
        <begin position="151"/>
        <end position="380"/>
    </location>
</feature>
<evidence type="ECO:0000256" key="10">
    <source>
        <dbReference type="ARBA" id="ARBA00051425"/>
    </source>
</evidence>
<dbReference type="SFLD" id="SFLDF00273">
    <property type="entry name" value="(dimethylallyl)adenosine_tRNA"/>
    <property type="match status" value="1"/>
</dbReference>
<comment type="subunit">
    <text evidence="14">Monomer.</text>
</comment>
<keyword evidence="14" id="KW-0963">Cytoplasm</keyword>
<keyword evidence="8 14" id="KW-0411">Iron-sulfur</keyword>
<dbReference type="InterPro" id="IPR006638">
    <property type="entry name" value="Elp3/MiaA/NifB-like_rSAM"/>
</dbReference>
<dbReference type="GO" id="GO:0051539">
    <property type="term" value="F:4 iron, 4 sulfur cluster binding"/>
    <property type="evidence" value="ECO:0007669"/>
    <property type="project" value="UniProtKB-UniRule"/>
</dbReference>
<evidence type="ECO:0000256" key="11">
    <source>
        <dbReference type="ARBA" id="ARBA00068570"/>
    </source>
</evidence>
<dbReference type="InterPro" id="IPR006463">
    <property type="entry name" value="MiaB_methiolase"/>
</dbReference>
<dbReference type="NCBIfam" id="TIGR00089">
    <property type="entry name" value="MiaB/RimO family radical SAM methylthiotransferase"/>
    <property type="match status" value="1"/>
</dbReference>
<dbReference type="GO" id="GO:0046872">
    <property type="term" value="F:metal ion binding"/>
    <property type="evidence" value="ECO:0007669"/>
    <property type="project" value="UniProtKB-KW"/>
</dbReference>
<evidence type="ECO:0000256" key="8">
    <source>
        <dbReference type="ARBA" id="ARBA00023014"/>
    </source>
</evidence>
<dbReference type="SFLD" id="SFLDG01061">
    <property type="entry name" value="methylthiotransferase"/>
    <property type="match status" value="1"/>
</dbReference>
<dbReference type="HAMAP" id="MF_01864">
    <property type="entry name" value="tRNA_metthiotr_MiaB"/>
    <property type="match status" value="1"/>
</dbReference>
<dbReference type="InterPro" id="IPR058240">
    <property type="entry name" value="rSAM_sf"/>
</dbReference>
<feature type="binding site" evidence="14">
    <location>
        <position position="172"/>
    </location>
    <ligand>
        <name>[4Fe-4S] cluster</name>
        <dbReference type="ChEBI" id="CHEBI:49883"/>
        <label>2</label>
        <note>4Fe-4S-S-AdoMet</note>
    </ligand>
</feature>
<dbReference type="FunFam" id="3.80.30.20:FF:000001">
    <property type="entry name" value="tRNA-2-methylthio-N(6)-dimethylallyladenosine synthase 2"/>
    <property type="match status" value="1"/>
</dbReference>
<dbReference type="Pfam" id="PF00919">
    <property type="entry name" value="UPF0004"/>
    <property type="match status" value="1"/>
</dbReference>
<keyword evidence="2 14" id="KW-0004">4Fe-4S</keyword>
<dbReference type="InterPro" id="IPR023404">
    <property type="entry name" value="rSAM_horseshoe"/>
</dbReference>
<dbReference type="SMART" id="SM00729">
    <property type="entry name" value="Elp3"/>
    <property type="match status" value="1"/>
</dbReference>
<evidence type="ECO:0000313" key="18">
    <source>
        <dbReference type="EMBL" id="KAB1643848.1"/>
    </source>
</evidence>
<dbReference type="PROSITE" id="PS01278">
    <property type="entry name" value="MTTASE_RADICAL"/>
    <property type="match status" value="1"/>
</dbReference>
<proteinExistence type="inferred from homology"/>
<evidence type="ECO:0000256" key="2">
    <source>
        <dbReference type="ARBA" id="ARBA00022485"/>
    </source>
</evidence>
<evidence type="ECO:0000259" key="16">
    <source>
        <dbReference type="PROSITE" id="PS51449"/>
    </source>
</evidence>
<dbReference type="CDD" id="cd01335">
    <property type="entry name" value="Radical_SAM"/>
    <property type="match status" value="1"/>
</dbReference>
<dbReference type="InterPro" id="IPR038135">
    <property type="entry name" value="Methylthiotransferase_N_sf"/>
</dbReference>
<dbReference type="Pfam" id="PF04055">
    <property type="entry name" value="Radical_SAM"/>
    <property type="match status" value="1"/>
</dbReference>
<comment type="caution">
    <text evidence="18">The sequence shown here is derived from an EMBL/GenBank/DDBJ whole genome shotgun (WGS) entry which is preliminary data.</text>
</comment>
<sequence>MGVSFEGTTFCIHTFGCQMNKHDSERVAGMLEGLGSLPVGTIEEADIVVFMTCCVREAADTRLYGQVASMKNIPVRDGSPYEKRYIAVGGCIGQRDGEKLVKQLPHLDVVFGTHNLASLPGLLASAIESAGHSVEVLEGGAEFSTALPADREHAWAAWLPITVGCNNFCSYCIVPYVRGREKSRPLEDIAEEARRYVEAGVKEITLLGQNVNSYGRDLYGEPRFDAVLDALDDAGIERLRFATSHPKDLTDGVIERFGTLRSLMPALHLPVQSGSDRVLKAMNRRYTRKHYLGLIEKLRAVVPDIALSTDIIVGFPGETEEDFMDTYRLVEEVGYSQVFTFIYSKREGTPAASMEDDTPREVIQERFDRLVDLVQRKAFEANQAELGAIVPVLIEGTSKRDEAVLAGKSPKNQTVHGPVPAGRTADELVGTIVPMRIDEARTWYLSGTVVDD</sequence>
<comment type="subcellular location">
    <subcellularLocation>
        <location evidence="14">Cytoplasm</location>
    </subcellularLocation>
</comment>